<keyword evidence="3" id="KW-0067">ATP-binding</keyword>
<keyword evidence="2" id="KW-0547">Nucleotide-binding</keyword>
<evidence type="ECO:0000256" key="2">
    <source>
        <dbReference type="ARBA" id="ARBA00022741"/>
    </source>
</evidence>
<evidence type="ECO:0000256" key="3">
    <source>
        <dbReference type="ARBA" id="ARBA00022840"/>
    </source>
</evidence>
<dbReference type="AlphaFoldDB" id="A0A151AUN4"/>
<dbReference type="InterPro" id="IPR027417">
    <property type="entry name" value="P-loop_NTPase"/>
</dbReference>
<proteinExistence type="inferred from homology"/>
<dbReference type="InterPro" id="IPR007831">
    <property type="entry name" value="T2SS_GspE_N"/>
</dbReference>
<dbReference type="EMBL" id="LTBC01000012">
    <property type="protein sequence ID" value="KYH31355.1"/>
    <property type="molecule type" value="Genomic_DNA"/>
</dbReference>
<evidence type="ECO:0000313" key="6">
    <source>
        <dbReference type="Proteomes" id="UP000075670"/>
    </source>
</evidence>
<dbReference type="GO" id="GO:0005886">
    <property type="term" value="C:plasma membrane"/>
    <property type="evidence" value="ECO:0007669"/>
    <property type="project" value="TreeGrafter"/>
</dbReference>
<dbReference type="OrthoDB" id="9808272at2"/>
<dbReference type="PATRIC" id="fig|1122241.3.peg.2583"/>
<dbReference type="InterPro" id="IPR003593">
    <property type="entry name" value="AAA+_ATPase"/>
</dbReference>
<dbReference type="PROSITE" id="PS00662">
    <property type="entry name" value="T2SP_E"/>
    <property type="match status" value="1"/>
</dbReference>
<dbReference type="Pfam" id="PF00437">
    <property type="entry name" value="T2SSE"/>
    <property type="match status" value="1"/>
</dbReference>
<dbReference type="SUPFAM" id="SSF52540">
    <property type="entry name" value="P-loop containing nucleoside triphosphate hydrolases"/>
    <property type="match status" value="1"/>
</dbReference>
<comment type="similarity">
    <text evidence="1">Belongs to the GSP E family.</text>
</comment>
<dbReference type="Gene3D" id="3.30.450.90">
    <property type="match status" value="1"/>
</dbReference>
<dbReference type="Proteomes" id="UP000075670">
    <property type="component" value="Unassembled WGS sequence"/>
</dbReference>
<dbReference type="Gene3D" id="1.10.40.70">
    <property type="match status" value="1"/>
</dbReference>
<evidence type="ECO:0000256" key="1">
    <source>
        <dbReference type="ARBA" id="ARBA00006611"/>
    </source>
</evidence>
<dbReference type="SMART" id="SM00382">
    <property type="entry name" value="AAA"/>
    <property type="match status" value="1"/>
</dbReference>
<dbReference type="InterPro" id="IPR001482">
    <property type="entry name" value="T2SS/T4SS_dom"/>
</dbReference>
<feature type="domain" description="Bacterial type II secretion system protein E" evidence="4">
    <location>
        <begin position="371"/>
        <end position="385"/>
    </location>
</feature>
<dbReference type="InterPro" id="IPR037257">
    <property type="entry name" value="T2SS_E_N_sf"/>
</dbReference>
<organism evidence="5 6">
    <name type="scientific">Moorella mulderi DSM 14980</name>
    <dbReference type="NCBI Taxonomy" id="1122241"/>
    <lineage>
        <taxon>Bacteria</taxon>
        <taxon>Bacillati</taxon>
        <taxon>Bacillota</taxon>
        <taxon>Clostridia</taxon>
        <taxon>Neomoorellales</taxon>
        <taxon>Neomoorellaceae</taxon>
        <taxon>Neomoorella</taxon>
    </lineage>
</organism>
<accession>A0A151AUN4</accession>
<dbReference type="GO" id="GO:0016887">
    <property type="term" value="F:ATP hydrolysis activity"/>
    <property type="evidence" value="ECO:0007669"/>
    <property type="project" value="TreeGrafter"/>
</dbReference>
<gene>
    <name evidence="5" type="primary">epsE</name>
    <name evidence="5" type="ORF">MOMUL_24260</name>
</gene>
<keyword evidence="6" id="KW-1185">Reference proteome</keyword>
<dbReference type="FunFam" id="3.30.450.90:FF:000001">
    <property type="entry name" value="Type II secretion system ATPase GspE"/>
    <property type="match status" value="1"/>
</dbReference>
<dbReference type="GO" id="GO:0005524">
    <property type="term" value="F:ATP binding"/>
    <property type="evidence" value="ECO:0007669"/>
    <property type="project" value="UniProtKB-KW"/>
</dbReference>
<dbReference type="CDD" id="cd01129">
    <property type="entry name" value="PulE-GspE-like"/>
    <property type="match status" value="1"/>
</dbReference>
<comment type="caution">
    <text evidence="5">The sequence shown here is derived from an EMBL/GenBank/DDBJ whole genome shotgun (WGS) entry which is preliminary data.</text>
</comment>
<dbReference type="SUPFAM" id="SSF160246">
    <property type="entry name" value="EspE N-terminal domain-like"/>
    <property type="match status" value="1"/>
</dbReference>
<dbReference type="Pfam" id="PF05157">
    <property type="entry name" value="MshEN"/>
    <property type="match status" value="1"/>
</dbReference>
<dbReference type="Gene3D" id="3.30.300.160">
    <property type="entry name" value="Type II secretion system, protein E, N-terminal domain"/>
    <property type="match status" value="1"/>
</dbReference>
<reference evidence="5 6" key="1">
    <citation type="submission" date="2016-02" db="EMBL/GenBank/DDBJ databases">
        <title>Genome sequence of Moorella mulderi DSM 14980.</title>
        <authorList>
            <person name="Poehlein A."/>
            <person name="Daniel R."/>
        </authorList>
    </citation>
    <scope>NUCLEOTIDE SEQUENCE [LARGE SCALE GENOMIC DNA]</scope>
    <source>
        <strain evidence="5 6">DSM 14980</strain>
    </source>
</reference>
<evidence type="ECO:0000313" key="5">
    <source>
        <dbReference type="EMBL" id="KYH31355.1"/>
    </source>
</evidence>
<dbReference type="FunFam" id="3.40.50.300:FF:000398">
    <property type="entry name" value="Type IV pilus assembly ATPase PilB"/>
    <property type="match status" value="1"/>
</dbReference>
<protein>
    <submittedName>
        <fullName evidence="5">Type II secretion system protein E</fullName>
    </submittedName>
</protein>
<sequence>MDTRRRLGDLLIAAGMITSAQLEEALREQKRTGERLGRVLVRLGFITEESILEVLEFQLGIPKVVLADYHLNPELVRLVPEGLARRYLAIPIRLDGNRLLVAMADPLNLLALDDLRLATGKEIMPAIAAEREIEEALSRFWQKETAASMSEAAAAAALEAPGPGGTEGAPAVRLVNSFIQQAIQMRASDIHIEPQEGEVRVRLRVDGLLRELTRLPLGVLSSLISRIKIMAGMDIAEKRLPQDGRFQFTLGKRNVDLRVSSLPTVYGEKVVLRLLDQEAMLLSLDDLGFLPAIKERFASLIHSSYGMLLITGPTGSGKTTTLYATLNILSSPEKNIITIEDPVEYLLPGINQVRVNPKAGLTFASGLRSILRQDPDIIMVGEIRDRETADIAVRAATTGHLVFSTLHTNDAAGAVTRLLDMGVEPYLVNSSLIGVVAQRLVRRLCPHCREIYRPEPGSLEKTWLPEVEELWRGRGCQRCSFTGYAGRTAIQEVLVMNEELRSLVTAKAPAMALKEAAVAAGMVPLIEDGLEKVRQGITTVSEVLRVSLGGL</sequence>
<evidence type="ECO:0000259" key="4">
    <source>
        <dbReference type="PROSITE" id="PS00662"/>
    </source>
</evidence>
<dbReference type="PANTHER" id="PTHR30258">
    <property type="entry name" value="TYPE II SECRETION SYSTEM PROTEIN GSPE-RELATED"/>
    <property type="match status" value="1"/>
</dbReference>
<dbReference type="PANTHER" id="PTHR30258:SF1">
    <property type="entry name" value="PROTEIN TRANSPORT PROTEIN HOFB HOMOLOG"/>
    <property type="match status" value="1"/>
</dbReference>
<name>A0A151AUN4_9FIRM</name>
<dbReference type="RefSeq" id="WP_062285204.1">
    <property type="nucleotide sequence ID" value="NZ_LTBC01000012.1"/>
</dbReference>
<dbReference type="Gene3D" id="3.40.50.300">
    <property type="entry name" value="P-loop containing nucleotide triphosphate hydrolases"/>
    <property type="match status" value="1"/>
</dbReference>
<dbReference type="FunFam" id="3.30.300.160:FF:000002">
    <property type="entry name" value="Type II secretion system protein E"/>
    <property type="match status" value="1"/>
</dbReference>